<sequence length="149" mass="15720">MTRPPHARGPLAAMYVGLALTVLATIAPYVDRGTTHVLADHIRAGYPDYSQARVDSAVITYLVVLSVIGALGVLAWLTAAWAVKAGKRWARPVATVMFVLGAIAALAGLLTKDTSGATGLPPELGWAGMTPCLAGVFVVTSLWRRRRPT</sequence>
<gene>
    <name evidence="2" type="ORF">NP777_00325</name>
</gene>
<dbReference type="RefSeq" id="WP_256647929.1">
    <property type="nucleotide sequence ID" value="NZ_JANIAA010000001.1"/>
</dbReference>
<name>A0ABT1UNK6_9ACTN</name>
<evidence type="ECO:0000313" key="3">
    <source>
        <dbReference type="Proteomes" id="UP001204746"/>
    </source>
</evidence>
<organism evidence="2 3">
    <name type="scientific">Streptomyces rugosispiralis</name>
    <dbReference type="NCBI Taxonomy" id="2967341"/>
    <lineage>
        <taxon>Bacteria</taxon>
        <taxon>Bacillati</taxon>
        <taxon>Actinomycetota</taxon>
        <taxon>Actinomycetes</taxon>
        <taxon>Kitasatosporales</taxon>
        <taxon>Streptomycetaceae</taxon>
        <taxon>Streptomyces</taxon>
    </lineage>
</organism>
<evidence type="ECO:0000256" key="1">
    <source>
        <dbReference type="SAM" id="Phobius"/>
    </source>
</evidence>
<feature type="transmembrane region" description="Helical" evidence="1">
    <location>
        <begin position="93"/>
        <end position="112"/>
    </location>
</feature>
<dbReference type="Proteomes" id="UP001204746">
    <property type="component" value="Unassembled WGS sequence"/>
</dbReference>
<dbReference type="EMBL" id="JANIAA010000001">
    <property type="protein sequence ID" value="MCQ8186725.1"/>
    <property type="molecule type" value="Genomic_DNA"/>
</dbReference>
<evidence type="ECO:0000313" key="2">
    <source>
        <dbReference type="EMBL" id="MCQ8186725.1"/>
    </source>
</evidence>
<proteinExistence type="predicted"/>
<reference evidence="2 3" key="1">
    <citation type="submission" date="2022-07" db="EMBL/GenBank/DDBJ databases">
        <authorList>
            <person name="Phongsopitanun W."/>
            <person name="Tanasupawat S."/>
        </authorList>
    </citation>
    <scope>NUCLEOTIDE SEQUENCE [LARGE SCALE GENOMIC DNA]</scope>
    <source>
        <strain evidence="2 3">RCU-064</strain>
    </source>
</reference>
<keyword evidence="3" id="KW-1185">Reference proteome</keyword>
<protein>
    <recommendedName>
        <fullName evidence="4">DUF998 domain-containing protein</fullName>
    </recommendedName>
</protein>
<feature type="transmembrane region" description="Helical" evidence="1">
    <location>
        <begin position="58"/>
        <end position="81"/>
    </location>
</feature>
<evidence type="ECO:0008006" key="4">
    <source>
        <dbReference type="Google" id="ProtNLM"/>
    </source>
</evidence>
<feature type="transmembrane region" description="Helical" evidence="1">
    <location>
        <begin position="124"/>
        <end position="143"/>
    </location>
</feature>
<accession>A0ABT1UNK6</accession>
<keyword evidence="1" id="KW-0812">Transmembrane</keyword>
<keyword evidence="1" id="KW-0472">Membrane</keyword>
<comment type="caution">
    <text evidence="2">The sequence shown here is derived from an EMBL/GenBank/DDBJ whole genome shotgun (WGS) entry which is preliminary data.</text>
</comment>
<feature type="transmembrane region" description="Helical" evidence="1">
    <location>
        <begin position="12"/>
        <end position="30"/>
    </location>
</feature>
<keyword evidence="1" id="KW-1133">Transmembrane helix</keyword>